<proteinExistence type="predicted"/>
<sequence>MSCLLSSLALAVRSGEWSREEEPLDAEGTVSLMSPVDAQLVCCNSGASWVGDVSHRWSSCFRIEMGVGGLAAPSLHRRPYCWPSGKSPLGGGGANDTCLMSGETGLAGGLHGVGSRECDGEESASASREERTSSRVTSPSVVGCFLRVLASVFDASLDLSTAASSLGSNAAAEEAGEPAVLEPGLAPTNEDSIQTAGLASLITTSCRC</sequence>
<dbReference type="AlphaFoldDB" id="A0A6B0V376"/>
<reference evidence="2" key="1">
    <citation type="submission" date="2019-12" db="EMBL/GenBank/DDBJ databases">
        <title>An insight into the sialome of adult female Ixodes ricinus ticks feeding for 6 days.</title>
        <authorList>
            <person name="Perner J."/>
            <person name="Ribeiro J.M.C."/>
        </authorList>
    </citation>
    <scope>NUCLEOTIDE SEQUENCE</scope>
    <source>
        <strain evidence="2">Semi-engorged</strain>
        <tissue evidence="2">Salivary glands</tissue>
    </source>
</reference>
<organism evidence="2">
    <name type="scientific">Ixodes ricinus</name>
    <name type="common">Common tick</name>
    <name type="synonym">Acarus ricinus</name>
    <dbReference type="NCBI Taxonomy" id="34613"/>
    <lineage>
        <taxon>Eukaryota</taxon>
        <taxon>Metazoa</taxon>
        <taxon>Ecdysozoa</taxon>
        <taxon>Arthropoda</taxon>
        <taxon>Chelicerata</taxon>
        <taxon>Arachnida</taxon>
        <taxon>Acari</taxon>
        <taxon>Parasitiformes</taxon>
        <taxon>Ixodida</taxon>
        <taxon>Ixodoidea</taxon>
        <taxon>Ixodidae</taxon>
        <taxon>Ixodinae</taxon>
        <taxon>Ixodes</taxon>
    </lineage>
</organism>
<feature type="region of interest" description="Disordered" evidence="1">
    <location>
        <begin position="112"/>
        <end position="134"/>
    </location>
</feature>
<evidence type="ECO:0000313" key="2">
    <source>
        <dbReference type="EMBL" id="MXU96191.1"/>
    </source>
</evidence>
<accession>A0A6B0V376</accession>
<dbReference type="EMBL" id="GIFC01014108">
    <property type="protein sequence ID" value="MXU96191.1"/>
    <property type="molecule type" value="Transcribed_RNA"/>
</dbReference>
<protein>
    <submittedName>
        <fullName evidence="2">Putative secreted protein</fullName>
    </submittedName>
</protein>
<evidence type="ECO:0000256" key="1">
    <source>
        <dbReference type="SAM" id="MobiDB-lite"/>
    </source>
</evidence>
<name>A0A6B0V376_IXORI</name>